<reference evidence="3" key="1">
    <citation type="submission" date="2023-07" db="EMBL/GenBank/DDBJ databases">
        <authorList>
            <consortium name="CYATHOMIX"/>
        </authorList>
    </citation>
    <scope>NUCLEOTIDE SEQUENCE</scope>
    <source>
        <strain evidence="3">N/A</strain>
    </source>
</reference>
<evidence type="ECO:0000259" key="2">
    <source>
        <dbReference type="PROSITE" id="PS50041"/>
    </source>
</evidence>
<evidence type="ECO:0000313" key="3">
    <source>
        <dbReference type="EMBL" id="CAJ0602700.1"/>
    </source>
</evidence>
<keyword evidence="1" id="KW-0732">Signal</keyword>
<feature type="chain" id="PRO_5041224833" description="C-type lectin domain-containing protein" evidence="1">
    <location>
        <begin position="18"/>
        <end position="207"/>
    </location>
</feature>
<dbReference type="AlphaFoldDB" id="A0AA36H2R1"/>
<proteinExistence type="predicted"/>
<protein>
    <recommendedName>
        <fullName evidence="2">C-type lectin domain-containing protein</fullName>
    </recommendedName>
</protein>
<dbReference type="SMART" id="SM00034">
    <property type="entry name" value="CLECT"/>
    <property type="match status" value="1"/>
</dbReference>
<organism evidence="3 4">
    <name type="scientific">Cylicocyclus nassatus</name>
    <name type="common">Nematode worm</name>
    <dbReference type="NCBI Taxonomy" id="53992"/>
    <lineage>
        <taxon>Eukaryota</taxon>
        <taxon>Metazoa</taxon>
        <taxon>Ecdysozoa</taxon>
        <taxon>Nematoda</taxon>
        <taxon>Chromadorea</taxon>
        <taxon>Rhabditida</taxon>
        <taxon>Rhabditina</taxon>
        <taxon>Rhabditomorpha</taxon>
        <taxon>Strongyloidea</taxon>
        <taxon>Strongylidae</taxon>
        <taxon>Cylicocyclus</taxon>
    </lineage>
</organism>
<dbReference type="Gene3D" id="3.10.100.10">
    <property type="entry name" value="Mannose-Binding Protein A, subunit A"/>
    <property type="match status" value="1"/>
</dbReference>
<evidence type="ECO:0000256" key="1">
    <source>
        <dbReference type="SAM" id="SignalP"/>
    </source>
</evidence>
<gene>
    <name evidence="3" type="ORF">CYNAS_LOCUS14683</name>
</gene>
<dbReference type="PROSITE" id="PS50041">
    <property type="entry name" value="C_TYPE_LECTIN_2"/>
    <property type="match status" value="1"/>
</dbReference>
<accession>A0AA36H2R1</accession>
<dbReference type="EMBL" id="CATQJL010000305">
    <property type="protein sequence ID" value="CAJ0602700.1"/>
    <property type="molecule type" value="Genomic_DNA"/>
</dbReference>
<sequence length="207" mass="23954">MEFVMLVVIALAAVVASVNDKDCKCPKPRRCPFIRPHLCRPCRPCRCVCSPCETATGRFGHCEDGWTHYEKTDACYKVFHWKNFDEAESFCQTKGGHLASIHSFEENKFVTELAETGVKGDTHTKATWIGLKQAEWPRSKEWTWTDGTRVDYSPPWAPNQPDNLNEEHCTQLFSDIMVHKDHDYQKWNDCHCRDSMRAFVCKKKALH</sequence>
<dbReference type="InterPro" id="IPR016187">
    <property type="entry name" value="CTDL_fold"/>
</dbReference>
<dbReference type="InterPro" id="IPR050111">
    <property type="entry name" value="C-type_lectin/snaclec_domain"/>
</dbReference>
<dbReference type="InterPro" id="IPR001304">
    <property type="entry name" value="C-type_lectin-like"/>
</dbReference>
<dbReference type="Pfam" id="PF00059">
    <property type="entry name" value="Lectin_C"/>
    <property type="match status" value="1"/>
</dbReference>
<dbReference type="Proteomes" id="UP001176961">
    <property type="component" value="Unassembled WGS sequence"/>
</dbReference>
<evidence type="ECO:0000313" key="4">
    <source>
        <dbReference type="Proteomes" id="UP001176961"/>
    </source>
</evidence>
<keyword evidence="4" id="KW-1185">Reference proteome</keyword>
<name>A0AA36H2R1_CYLNA</name>
<dbReference type="PANTHER" id="PTHR22803">
    <property type="entry name" value="MANNOSE, PHOSPHOLIPASE, LECTIN RECEPTOR RELATED"/>
    <property type="match status" value="1"/>
</dbReference>
<feature type="domain" description="C-type lectin" evidence="2">
    <location>
        <begin position="71"/>
        <end position="192"/>
    </location>
</feature>
<dbReference type="SUPFAM" id="SSF56436">
    <property type="entry name" value="C-type lectin-like"/>
    <property type="match status" value="1"/>
</dbReference>
<comment type="caution">
    <text evidence="3">The sequence shown here is derived from an EMBL/GenBank/DDBJ whole genome shotgun (WGS) entry which is preliminary data.</text>
</comment>
<feature type="signal peptide" evidence="1">
    <location>
        <begin position="1"/>
        <end position="17"/>
    </location>
</feature>
<dbReference type="InterPro" id="IPR016186">
    <property type="entry name" value="C-type_lectin-like/link_sf"/>
</dbReference>